<evidence type="ECO:0000256" key="3">
    <source>
        <dbReference type="ARBA" id="ARBA00022842"/>
    </source>
</evidence>
<protein>
    <recommendedName>
        <fullName evidence="5">Mandelate racemase/muconate lactonizing enzyme C-terminal domain-containing protein</fullName>
    </recommendedName>
</protein>
<dbReference type="SUPFAM" id="SSF51604">
    <property type="entry name" value="Enolase C-terminal domain-like"/>
    <property type="match status" value="1"/>
</dbReference>
<dbReference type="GO" id="GO:0016836">
    <property type="term" value="F:hydro-lyase activity"/>
    <property type="evidence" value="ECO:0007669"/>
    <property type="project" value="TreeGrafter"/>
</dbReference>
<dbReference type="SFLD" id="SFLDG00179">
    <property type="entry name" value="mandelate_racemase"/>
    <property type="match status" value="1"/>
</dbReference>
<comment type="cofactor">
    <cofactor evidence="1">
        <name>Mg(2+)</name>
        <dbReference type="ChEBI" id="CHEBI:18420"/>
    </cofactor>
</comment>
<sequence length="427" mass="47406">MTSRQFPKIKSVRALCQQGSRGDQGADCHDVKDSHWLNCGLAPIATPMSCHPQYAGTRKSWGINALGTLAVEVEAEDGNVGVGVTIGGEPGCYIVEKHLSRFVEGQDPRDVELIWDQMFRATINYGRKGLPVQAISAVDLALWDLLGKLRNEPVYALLGGKTKDRLPVYSTTGRPDIAKKLGFVGAKIACCHGPSDGDVGLRKNVEFFKGWREKVGPDFPLSLDCYMALSVPYATRLARELEPYGLKWIEEYLPPDNYGGYKQVRENLRGSSVLLTTGEHEYTRYGFQQLLESRCVDIIQPDITWLGGITEARRVVAMASATDTLVIPHGSSIYSYHLQYAFHNCPLAEYINMSEKSDSIVPYFGGLFPDEPLPKDGFIDLPDRPGFGVTLKKDNLSRPYVRSEEESKHQADANKNRALPTQPSFPF</sequence>
<dbReference type="Gene3D" id="3.20.20.120">
    <property type="entry name" value="Enolase-like C-terminal domain"/>
    <property type="match status" value="1"/>
</dbReference>
<dbReference type="InterPro" id="IPR036849">
    <property type="entry name" value="Enolase-like_C_sf"/>
</dbReference>
<dbReference type="PANTHER" id="PTHR13794:SF58">
    <property type="entry name" value="MITOCHONDRIAL ENOLASE SUPERFAMILY MEMBER 1"/>
    <property type="match status" value="1"/>
</dbReference>
<dbReference type="Gene3D" id="3.30.390.10">
    <property type="entry name" value="Enolase-like, N-terminal domain"/>
    <property type="match status" value="1"/>
</dbReference>
<name>A0A0B7BEW8_9EUPU</name>
<dbReference type="GO" id="GO:0009063">
    <property type="term" value="P:amino acid catabolic process"/>
    <property type="evidence" value="ECO:0007669"/>
    <property type="project" value="InterPro"/>
</dbReference>
<evidence type="ECO:0000313" key="6">
    <source>
        <dbReference type="EMBL" id="CEK91407.1"/>
    </source>
</evidence>
<dbReference type="InterPro" id="IPR013342">
    <property type="entry name" value="Mandelate_racemase_C"/>
</dbReference>
<accession>A0A0B7BEW8</accession>
<dbReference type="GO" id="GO:0016052">
    <property type="term" value="P:carbohydrate catabolic process"/>
    <property type="evidence" value="ECO:0007669"/>
    <property type="project" value="TreeGrafter"/>
</dbReference>
<feature type="region of interest" description="Disordered" evidence="4">
    <location>
        <begin position="398"/>
        <end position="427"/>
    </location>
</feature>
<dbReference type="Pfam" id="PF13378">
    <property type="entry name" value="MR_MLE_C"/>
    <property type="match status" value="1"/>
</dbReference>
<organism evidence="6">
    <name type="scientific">Arion vulgaris</name>
    <dbReference type="NCBI Taxonomy" id="1028688"/>
    <lineage>
        <taxon>Eukaryota</taxon>
        <taxon>Metazoa</taxon>
        <taxon>Spiralia</taxon>
        <taxon>Lophotrochozoa</taxon>
        <taxon>Mollusca</taxon>
        <taxon>Gastropoda</taxon>
        <taxon>Heterobranchia</taxon>
        <taxon>Euthyneura</taxon>
        <taxon>Panpulmonata</taxon>
        <taxon>Eupulmonata</taxon>
        <taxon>Stylommatophora</taxon>
        <taxon>Helicina</taxon>
        <taxon>Arionoidea</taxon>
        <taxon>Arionidae</taxon>
        <taxon>Arion</taxon>
    </lineage>
</organism>
<proteinExistence type="predicted"/>
<dbReference type="EMBL" id="HACG01044542">
    <property type="protein sequence ID" value="CEK91407.1"/>
    <property type="molecule type" value="Transcribed_RNA"/>
</dbReference>
<dbReference type="PROSITE" id="PS00908">
    <property type="entry name" value="MR_MLE_1"/>
    <property type="match status" value="1"/>
</dbReference>
<dbReference type="PANTHER" id="PTHR13794">
    <property type="entry name" value="ENOLASE SUPERFAMILY, MANDELATE RACEMASE"/>
    <property type="match status" value="1"/>
</dbReference>
<dbReference type="InterPro" id="IPR018110">
    <property type="entry name" value="Mandel_Rmase/mucon_lact_enz_CS"/>
</dbReference>
<dbReference type="SMART" id="SM00922">
    <property type="entry name" value="MR_MLE"/>
    <property type="match status" value="1"/>
</dbReference>
<evidence type="ECO:0000256" key="2">
    <source>
        <dbReference type="ARBA" id="ARBA00022723"/>
    </source>
</evidence>
<evidence type="ECO:0000259" key="5">
    <source>
        <dbReference type="SMART" id="SM00922"/>
    </source>
</evidence>
<gene>
    <name evidence="6" type="primary">ORF182811</name>
</gene>
<evidence type="ECO:0000256" key="4">
    <source>
        <dbReference type="SAM" id="MobiDB-lite"/>
    </source>
</evidence>
<feature type="compositionally biased region" description="Basic and acidic residues" evidence="4">
    <location>
        <begin position="398"/>
        <end position="415"/>
    </location>
</feature>
<dbReference type="InterPro" id="IPR029017">
    <property type="entry name" value="Enolase-like_N"/>
</dbReference>
<dbReference type="InterPro" id="IPR029065">
    <property type="entry name" value="Enolase_C-like"/>
</dbReference>
<evidence type="ECO:0000256" key="1">
    <source>
        <dbReference type="ARBA" id="ARBA00001946"/>
    </source>
</evidence>
<keyword evidence="3" id="KW-0460">Magnesium</keyword>
<dbReference type="GO" id="GO:0000287">
    <property type="term" value="F:magnesium ion binding"/>
    <property type="evidence" value="ECO:0007669"/>
    <property type="project" value="TreeGrafter"/>
</dbReference>
<dbReference type="SFLD" id="SFLDS00001">
    <property type="entry name" value="Enolase"/>
    <property type="match status" value="1"/>
</dbReference>
<reference evidence="6" key="1">
    <citation type="submission" date="2014-12" db="EMBL/GenBank/DDBJ databases">
        <title>Insight into the proteome of Arion vulgaris.</title>
        <authorList>
            <person name="Aradska J."/>
            <person name="Bulat T."/>
            <person name="Smidak R."/>
            <person name="Sarate P."/>
            <person name="Gangsoo J."/>
            <person name="Sialana F."/>
            <person name="Bilban M."/>
            <person name="Lubec G."/>
        </authorList>
    </citation>
    <scope>NUCLEOTIDE SEQUENCE</scope>
    <source>
        <tissue evidence="6">Skin</tissue>
    </source>
</reference>
<dbReference type="FunFam" id="3.20.20.120:FF:000005">
    <property type="entry name" value="Putative L-rhamnonate dehydratase"/>
    <property type="match status" value="1"/>
</dbReference>
<dbReference type="SUPFAM" id="SSF54826">
    <property type="entry name" value="Enolase N-terminal domain-like"/>
    <property type="match status" value="1"/>
</dbReference>
<dbReference type="InterPro" id="IPR013341">
    <property type="entry name" value="Mandelate_racemase_N_dom"/>
</dbReference>
<dbReference type="NCBIfam" id="NF011968">
    <property type="entry name" value="PRK15440.1"/>
    <property type="match status" value="1"/>
</dbReference>
<feature type="domain" description="Mandelate racemase/muconate lactonizing enzyme C-terminal" evidence="5">
    <location>
        <begin position="175"/>
        <end position="271"/>
    </location>
</feature>
<dbReference type="Pfam" id="PF02746">
    <property type="entry name" value="MR_MLE_N"/>
    <property type="match status" value="1"/>
</dbReference>
<keyword evidence="2" id="KW-0479">Metal-binding</keyword>
<dbReference type="AlphaFoldDB" id="A0A0B7BEW8"/>
<dbReference type="InterPro" id="IPR046945">
    <property type="entry name" value="RHMD-like"/>
</dbReference>